<sequence>MATASGTPQKRETFYVGGSYVQDDNGNHTFQGQMYVEHLRPNGVIKPLSIIFIHGGTRTGNDWLTKPDGDPGWASFFLSRGYDLYIVDLPFRGRSPWCPGNDQIVAYPAEQIQKMFTACKQYELWPQAKLHTQWPGTGMMGDPLFDKLYASTIQQINSPLIQETASQTAFAALLDRINKPVVLVGHSAGGSIPWLVADIRPHLVKMIVGLEPTGPPFFKVTVVTTLGSPYGICHAPVTYEPPVQDPTKDLKKKVKKAISPGLIDGTLQDDSSLRKLINLVDIPVLVVTAPASYHAQYDWITVEYLRQAGIKKVEHLRLEDEGIFGNGHMMFMETNSDDIAAKIEDWIAKTAKGL</sequence>
<dbReference type="Pfam" id="PF12697">
    <property type="entry name" value="Abhydrolase_6"/>
    <property type="match status" value="1"/>
</dbReference>
<dbReference type="InterPro" id="IPR050228">
    <property type="entry name" value="Carboxylesterase_BioH"/>
</dbReference>
<accession>A0A1Y2DDB9</accession>
<dbReference type="EMBL" id="MCFJ01000020">
    <property type="protein sequence ID" value="ORY57258.1"/>
    <property type="molecule type" value="Genomic_DNA"/>
</dbReference>
<feature type="domain" description="AB hydrolase-1" evidence="1">
    <location>
        <begin position="50"/>
        <end position="341"/>
    </location>
</feature>
<dbReference type="AlphaFoldDB" id="A0A1Y2DDB9"/>
<dbReference type="GeneID" id="63777552"/>
<keyword evidence="3" id="KW-1185">Reference proteome</keyword>
<keyword evidence="2" id="KW-0378">Hydrolase</keyword>
<dbReference type="InParanoid" id="A0A1Y2DDB9"/>
<dbReference type="OrthoDB" id="9978720at2759"/>
<dbReference type="STRING" id="1141098.A0A1Y2DDB9"/>
<dbReference type="Proteomes" id="UP000193689">
    <property type="component" value="Unassembled WGS sequence"/>
</dbReference>
<dbReference type="SUPFAM" id="SSF53474">
    <property type="entry name" value="alpha/beta-Hydrolases"/>
    <property type="match status" value="1"/>
</dbReference>
<reference evidence="2 3" key="1">
    <citation type="submission" date="2016-07" db="EMBL/GenBank/DDBJ databases">
        <title>Pervasive Adenine N6-methylation of Active Genes in Fungi.</title>
        <authorList>
            <consortium name="DOE Joint Genome Institute"/>
            <person name="Mondo S.J."/>
            <person name="Dannebaum R.O."/>
            <person name="Kuo R.C."/>
            <person name="Labutti K."/>
            <person name="Haridas S."/>
            <person name="Kuo A."/>
            <person name="Salamov A."/>
            <person name="Ahrendt S.R."/>
            <person name="Lipzen A."/>
            <person name="Sullivan W."/>
            <person name="Andreopoulos W.B."/>
            <person name="Clum A."/>
            <person name="Lindquist E."/>
            <person name="Daum C."/>
            <person name="Ramamoorthy G.K."/>
            <person name="Gryganskyi A."/>
            <person name="Culley D."/>
            <person name="Magnuson J.K."/>
            <person name="James T.Y."/>
            <person name="O'Malley M.A."/>
            <person name="Stajich J.E."/>
            <person name="Spatafora J.W."/>
            <person name="Visel A."/>
            <person name="Grigoriev I.V."/>
        </authorList>
    </citation>
    <scope>NUCLEOTIDE SEQUENCE [LARGE SCALE GENOMIC DNA]</scope>
    <source>
        <strain evidence="2 3">CBS 129021</strain>
    </source>
</reference>
<dbReference type="GO" id="GO:0016787">
    <property type="term" value="F:hydrolase activity"/>
    <property type="evidence" value="ECO:0007669"/>
    <property type="project" value="UniProtKB-KW"/>
</dbReference>
<dbReference type="Gene3D" id="3.40.50.1820">
    <property type="entry name" value="alpha/beta hydrolase"/>
    <property type="match status" value="1"/>
</dbReference>
<evidence type="ECO:0000313" key="3">
    <source>
        <dbReference type="Proteomes" id="UP000193689"/>
    </source>
</evidence>
<dbReference type="PANTHER" id="PTHR43194">
    <property type="entry name" value="HYDROLASE ALPHA/BETA FOLD FAMILY"/>
    <property type="match status" value="1"/>
</dbReference>
<evidence type="ECO:0000259" key="1">
    <source>
        <dbReference type="Pfam" id="PF12697"/>
    </source>
</evidence>
<dbReference type="PANTHER" id="PTHR43194:SF4">
    <property type="entry name" value="AB HYDROLASE-1 DOMAIN-CONTAINING PROTEIN"/>
    <property type="match status" value="1"/>
</dbReference>
<protein>
    <submittedName>
        <fullName evidence="2">Alpha/Beta hydrolase protein</fullName>
    </submittedName>
</protein>
<organism evidence="2 3">
    <name type="scientific">Pseudomassariella vexata</name>
    <dbReference type="NCBI Taxonomy" id="1141098"/>
    <lineage>
        <taxon>Eukaryota</taxon>
        <taxon>Fungi</taxon>
        <taxon>Dikarya</taxon>
        <taxon>Ascomycota</taxon>
        <taxon>Pezizomycotina</taxon>
        <taxon>Sordariomycetes</taxon>
        <taxon>Xylariomycetidae</taxon>
        <taxon>Amphisphaeriales</taxon>
        <taxon>Pseudomassariaceae</taxon>
        <taxon>Pseudomassariella</taxon>
    </lineage>
</organism>
<comment type="caution">
    <text evidence="2">The sequence shown here is derived from an EMBL/GenBank/DDBJ whole genome shotgun (WGS) entry which is preliminary data.</text>
</comment>
<name>A0A1Y2DDB9_9PEZI</name>
<dbReference type="RefSeq" id="XP_040710610.1">
    <property type="nucleotide sequence ID" value="XM_040861340.1"/>
</dbReference>
<proteinExistence type="predicted"/>
<dbReference type="InterPro" id="IPR029058">
    <property type="entry name" value="AB_hydrolase_fold"/>
</dbReference>
<dbReference type="InterPro" id="IPR000073">
    <property type="entry name" value="AB_hydrolase_1"/>
</dbReference>
<gene>
    <name evidence="2" type="ORF">BCR38DRAFT_450033</name>
</gene>
<dbReference type="CDD" id="cd12809">
    <property type="entry name" value="Esterase_713_like-2"/>
    <property type="match status" value="1"/>
</dbReference>
<evidence type="ECO:0000313" key="2">
    <source>
        <dbReference type="EMBL" id="ORY57258.1"/>
    </source>
</evidence>